<evidence type="ECO:0000256" key="1">
    <source>
        <dbReference type="SAM" id="MobiDB-lite"/>
    </source>
</evidence>
<feature type="compositionally biased region" description="Basic and acidic residues" evidence="1">
    <location>
        <begin position="17"/>
        <end position="29"/>
    </location>
</feature>
<dbReference type="OrthoDB" id="408631at2759"/>
<accession>A0A7H8R8T3</accession>
<dbReference type="SUPFAM" id="SSF53474">
    <property type="entry name" value="alpha/beta-Hydrolases"/>
    <property type="match status" value="2"/>
</dbReference>
<dbReference type="Proteomes" id="UP000509510">
    <property type="component" value="Chromosome V"/>
</dbReference>
<dbReference type="EMBL" id="CP055902">
    <property type="protein sequence ID" value="QKX62819.1"/>
    <property type="molecule type" value="Genomic_DNA"/>
</dbReference>
<dbReference type="GeneID" id="55997465"/>
<feature type="domain" description="Alpha/beta hydrolase fold-3" evidence="2">
    <location>
        <begin position="98"/>
        <end position="161"/>
    </location>
</feature>
<dbReference type="GO" id="GO:0016787">
    <property type="term" value="F:hydrolase activity"/>
    <property type="evidence" value="ECO:0007669"/>
    <property type="project" value="InterPro"/>
</dbReference>
<keyword evidence="4" id="KW-1185">Reference proteome</keyword>
<dbReference type="InterPro" id="IPR029058">
    <property type="entry name" value="AB_hydrolase_fold"/>
</dbReference>
<evidence type="ECO:0000313" key="3">
    <source>
        <dbReference type="EMBL" id="QKX62819.1"/>
    </source>
</evidence>
<gene>
    <name evidence="3" type="ORF">TRUGW13939_09984</name>
</gene>
<dbReference type="KEGG" id="trg:TRUGW13939_09984"/>
<name>A0A7H8R8T3_TALRU</name>
<feature type="region of interest" description="Disordered" evidence="1">
    <location>
        <begin position="1"/>
        <end position="29"/>
    </location>
</feature>
<dbReference type="RefSeq" id="XP_035348993.1">
    <property type="nucleotide sequence ID" value="XM_035493100.1"/>
</dbReference>
<protein>
    <recommendedName>
        <fullName evidence="2">Alpha/beta hydrolase fold-3 domain-containing protein</fullName>
    </recommendedName>
</protein>
<evidence type="ECO:0000259" key="2">
    <source>
        <dbReference type="Pfam" id="PF07859"/>
    </source>
</evidence>
<dbReference type="Pfam" id="PF07859">
    <property type="entry name" value="Abhydrolase_3"/>
    <property type="match status" value="1"/>
</dbReference>
<dbReference type="Gene3D" id="3.40.50.1820">
    <property type="entry name" value="alpha/beta hydrolase"/>
    <property type="match status" value="2"/>
</dbReference>
<dbReference type="InterPro" id="IPR013094">
    <property type="entry name" value="AB_hydrolase_3"/>
</dbReference>
<dbReference type="AlphaFoldDB" id="A0A7H8R8T3"/>
<organism evidence="3 4">
    <name type="scientific">Talaromyces rugulosus</name>
    <name type="common">Penicillium rugulosum</name>
    <dbReference type="NCBI Taxonomy" id="121627"/>
    <lineage>
        <taxon>Eukaryota</taxon>
        <taxon>Fungi</taxon>
        <taxon>Dikarya</taxon>
        <taxon>Ascomycota</taxon>
        <taxon>Pezizomycotina</taxon>
        <taxon>Eurotiomycetes</taxon>
        <taxon>Eurotiomycetidae</taxon>
        <taxon>Eurotiales</taxon>
        <taxon>Trichocomaceae</taxon>
        <taxon>Talaromyces</taxon>
        <taxon>Talaromyces sect. Islandici</taxon>
    </lineage>
</organism>
<proteinExistence type="predicted"/>
<reference evidence="4" key="1">
    <citation type="submission" date="2020-06" db="EMBL/GenBank/DDBJ databases">
        <title>A chromosome-scale genome assembly of Talaromyces rugulosus W13939.</title>
        <authorList>
            <person name="Wang B."/>
            <person name="Guo L."/>
            <person name="Ye K."/>
            <person name="Wang L."/>
        </authorList>
    </citation>
    <scope>NUCLEOTIDE SEQUENCE [LARGE SCALE GENOMIC DNA]</scope>
    <source>
        <strain evidence="4">W13939</strain>
    </source>
</reference>
<sequence>MKALNAEWGSFITQNPETRHDDDQRNRDFYDSPAGHKLITEVLTTDKTVLASQGEHNIPIRIYTAKASEFSHGVVIFFHSGGFTGGSLETEDDALGVPHNERNNPYAYPLWGQFHGLPKTYIQICDVDILRDDAVCYAQALRDAGVEVQESLYTDLPHIFWVYAQHLDVSKKAQGDCVQGLNWLLASTG</sequence>
<evidence type="ECO:0000313" key="4">
    <source>
        <dbReference type="Proteomes" id="UP000509510"/>
    </source>
</evidence>